<evidence type="ECO:0000313" key="3">
    <source>
        <dbReference type="Proteomes" id="UP001279553"/>
    </source>
</evidence>
<dbReference type="Proteomes" id="UP001279553">
    <property type="component" value="Unassembled WGS sequence"/>
</dbReference>
<gene>
    <name evidence="2" type="ORF">SIL87_02415</name>
</gene>
<dbReference type="AlphaFoldDB" id="A0AAW9DKX7"/>
<organism evidence="2 3">
    <name type="scientific">Acidiphilium acidophilum</name>
    <name type="common">Thiobacillus acidophilus</name>
    <dbReference type="NCBI Taxonomy" id="76588"/>
    <lineage>
        <taxon>Bacteria</taxon>
        <taxon>Pseudomonadati</taxon>
        <taxon>Pseudomonadota</taxon>
        <taxon>Alphaproteobacteria</taxon>
        <taxon>Acetobacterales</taxon>
        <taxon>Acidocellaceae</taxon>
        <taxon>Acidiphilium</taxon>
    </lineage>
</organism>
<feature type="domain" description="Methyltransferase FkbM" evidence="1">
    <location>
        <begin position="28"/>
        <end position="93"/>
    </location>
</feature>
<comment type="caution">
    <text evidence="2">The sequence shown here is derived from an EMBL/GenBank/DDBJ whole genome shotgun (WGS) entry which is preliminary data.</text>
</comment>
<keyword evidence="3" id="KW-1185">Reference proteome</keyword>
<reference evidence="2 3" key="1">
    <citation type="submission" date="2023-11" db="EMBL/GenBank/DDBJ databases">
        <title>MicrobeMod: A computational toolkit for identifying prokaryotic methylation and restriction-modification with nanopore sequencing.</title>
        <authorList>
            <person name="Crits-Christoph A."/>
            <person name="Kang S.C."/>
            <person name="Lee H."/>
            <person name="Ostrov N."/>
        </authorList>
    </citation>
    <scope>NUCLEOTIDE SEQUENCE [LARGE SCALE GENOMIC DNA]</scope>
    <source>
        <strain evidence="2 3">DSMZ 700</strain>
    </source>
</reference>
<dbReference type="RefSeq" id="WP_319612666.1">
    <property type="nucleotide sequence ID" value="NZ_JAWXYB010000013.1"/>
</dbReference>
<evidence type="ECO:0000259" key="1">
    <source>
        <dbReference type="Pfam" id="PF05050"/>
    </source>
</evidence>
<sequence>MFISYAQNFEDVILWRALRHVENGFYVDVGAQDPIVDSVTLAFYERGWRGIHIEPSDTYAQKLRIARPDETVLDVAIGGYDGQTTFHEIPETGLREPLSSGIFYDGICCASGDRPATAVVGRLTPRIRGNFGLFGGFQIPFSGFWTDSPPNLNPPV</sequence>
<accession>A0AAW9DKX7</accession>
<evidence type="ECO:0000313" key="2">
    <source>
        <dbReference type="EMBL" id="MDX5929620.1"/>
    </source>
</evidence>
<proteinExistence type="predicted"/>
<dbReference type="InterPro" id="IPR006342">
    <property type="entry name" value="FkbM_mtfrase"/>
</dbReference>
<dbReference type="EMBL" id="JAWXYB010000013">
    <property type="protein sequence ID" value="MDX5929620.1"/>
    <property type="molecule type" value="Genomic_DNA"/>
</dbReference>
<protein>
    <recommendedName>
        <fullName evidence="1">Methyltransferase FkbM domain-containing protein</fullName>
    </recommendedName>
</protein>
<dbReference type="Pfam" id="PF05050">
    <property type="entry name" value="Methyltransf_21"/>
    <property type="match status" value="1"/>
</dbReference>
<name>A0AAW9DKX7_ACIAO</name>